<dbReference type="AlphaFoldDB" id="A0A923LVR3"/>
<dbReference type="InterPro" id="IPR051729">
    <property type="entry name" value="Opine/Lysopine_DH"/>
</dbReference>
<evidence type="ECO:0000313" key="4">
    <source>
        <dbReference type="EMBL" id="MBC5726275.1"/>
    </source>
</evidence>
<sequence>MTPKKIAVLGGGNGAHTMAAEFALKGHTVNLYEMPQFKGNMKKVFETKTIRLKGNIKELQGPVELNMVTDDIAEAVEGCRYICLVAPAFTHLGYAKLLKGHLHKDQIVVTYPGAFSALVMKNIFGDDPDCPIFADANNLPYDSRLTAPGSGEVNVFGRNPINIAFLPADKGPELIDEMREDLFPFEKIYHDCLECGLAIVNPDWHAGPVLFNISRIESPQVNFFLYEHGWTPSACRLNIAMDKERKALGNVLGYNLRPMEDFAGRPDDYEWTWQDLYKEGHGSIGLTPICGPNDLSSRYLTEDIPFGLVPWAAIAEVVGVPMPLTNGFIDIINIVHERDWRAEGCGLDELGIEGMDKDTLLAYVRTGKK</sequence>
<protein>
    <submittedName>
        <fullName evidence="4">NAD/NADP octopine/nopaline dehydrogenase family protein</fullName>
    </submittedName>
</protein>
<evidence type="ECO:0000256" key="1">
    <source>
        <dbReference type="ARBA" id="ARBA00023002"/>
    </source>
</evidence>
<dbReference type="Pfam" id="PF01210">
    <property type="entry name" value="NAD_Gly3P_dh_N"/>
    <property type="match status" value="1"/>
</dbReference>
<keyword evidence="5" id="KW-1185">Reference proteome</keyword>
<comment type="caution">
    <text evidence="4">The sequence shown here is derived from an EMBL/GenBank/DDBJ whole genome shotgun (WGS) entry which is preliminary data.</text>
</comment>
<dbReference type="RefSeq" id="WP_054327949.1">
    <property type="nucleotide sequence ID" value="NZ_JACOPL010000013.1"/>
</dbReference>
<dbReference type="PANTHER" id="PTHR38015:SF1">
    <property type="entry name" value="OPINE DEHYDROGENASE DOMAIN-CONTAINING PROTEIN"/>
    <property type="match status" value="1"/>
</dbReference>
<dbReference type="Gene3D" id="3.40.50.720">
    <property type="entry name" value="NAD(P)-binding Rossmann-like Domain"/>
    <property type="match status" value="1"/>
</dbReference>
<dbReference type="GO" id="GO:0046168">
    <property type="term" value="P:glycerol-3-phosphate catabolic process"/>
    <property type="evidence" value="ECO:0007669"/>
    <property type="project" value="InterPro"/>
</dbReference>
<organism evidence="4 5">
    <name type="scientific">Agathobaculum faecis</name>
    <dbReference type="NCBI Taxonomy" id="2763013"/>
    <lineage>
        <taxon>Bacteria</taxon>
        <taxon>Bacillati</taxon>
        <taxon>Bacillota</taxon>
        <taxon>Clostridia</taxon>
        <taxon>Eubacteriales</taxon>
        <taxon>Butyricicoccaceae</taxon>
        <taxon>Agathobaculum</taxon>
    </lineage>
</organism>
<keyword evidence="1" id="KW-0560">Oxidoreductase</keyword>
<dbReference type="GO" id="GO:0051287">
    <property type="term" value="F:NAD binding"/>
    <property type="evidence" value="ECO:0007669"/>
    <property type="project" value="InterPro"/>
</dbReference>
<evidence type="ECO:0000313" key="5">
    <source>
        <dbReference type="Proteomes" id="UP000606499"/>
    </source>
</evidence>
<dbReference type="InterPro" id="IPR008927">
    <property type="entry name" value="6-PGluconate_DH-like_C_sf"/>
</dbReference>
<dbReference type="SUPFAM" id="SSF48179">
    <property type="entry name" value="6-phosphogluconate dehydrogenase C-terminal domain-like"/>
    <property type="match status" value="1"/>
</dbReference>
<dbReference type="InterPro" id="IPR013328">
    <property type="entry name" value="6PGD_dom2"/>
</dbReference>
<dbReference type="EMBL" id="JACOPL010000013">
    <property type="protein sequence ID" value="MBC5726275.1"/>
    <property type="molecule type" value="Genomic_DNA"/>
</dbReference>
<feature type="domain" description="Glycerol-3-phosphate dehydrogenase NAD-dependent N-terminal" evidence="2">
    <location>
        <begin position="5"/>
        <end position="110"/>
    </location>
</feature>
<evidence type="ECO:0000259" key="3">
    <source>
        <dbReference type="Pfam" id="PF02317"/>
    </source>
</evidence>
<proteinExistence type="predicted"/>
<gene>
    <name evidence="4" type="ORF">H8S45_12510</name>
</gene>
<dbReference type="Pfam" id="PF02317">
    <property type="entry name" value="Octopine_DH"/>
    <property type="match status" value="1"/>
</dbReference>
<feature type="domain" description="Opine dehydrogenase" evidence="3">
    <location>
        <begin position="190"/>
        <end position="334"/>
    </location>
</feature>
<accession>A0A923LVR3</accession>
<evidence type="ECO:0000259" key="2">
    <source>
        <dbReference type="Pfam" id="PF01210"/>
    </source>
</evidence>
<reference evidence="4" key="1">
    <citation type="submission" date="2020-08" db="EMBL/GenBank/DDBJ databases">
        <title>Genome public.</title>
        <authorList>
            <person name="Liu C."/>
            <person name="Sun Q."/>
        </authorList>
    </citation>
    <scope>NUCLEOTIDE SEQUENCE</scope>
    <source>
        <strain evidence="4">NSJ-28</strain>
    </source>
</reference>
<dbReference type="PANTHER" id="PTHR38015">
    <property type="entry name" value="BLR6086 PROTEIN"/>
    <property type="match status" value="1"/>
</dbReference>
<dbReference type="Gene3D" id="1.10.1040.10">
    <property type="entry name" value="N-(1-d-carboxylethyl)-l-norvaline Dehydrogenase, domain 2"/>
    <property type="match status" value="1"/>
</dbReference>
<name>A0A923LVR3_9FIRM</name>
<dbReference type="Proteomes" id="UP000606499">
    <property type="component" value="Unassembled WGS sequence"/>
</dbReference>
<dbReference type="GO" id="GO:0016616">
    <property type="term" value="F:oxidoreductase activity, acting on the CH-OH group of donors, NAD or NADP as acceptor"/>
    <property type="evidence" value="ECO:0007669"/>
    <property type="project" value="InterPro"/>
</dbReference>
<dbReference type="InterPro" id="IPR011128">
    <property type="entry name" value="G3P_DH_NAD-dep_N"/>
</dbReference>
<dbReference type="InterPro" id="IPR036291">
    <property type="entry name" value="NAD(P)-bd_dom_sf"/>
</dbReference>
<dbReference type="InterPro" id="IPR003421">
    <property type="entry name" value="Opine_DH"/>
</dbReference>
<dbReference type="SUPFAM" id="SSF51735">
    <property type="entry name" value="NAD(P)-binding Rossmann-fold domains"/>
    <property type="match status" value="1"/>
</dbReference>